<dbReference type="PANTHER" id="PTHR30485:SF1">
    <property type="entry name" value="CYTOCHROME YDHU-RELATED"/>
    <property type="match status" value="1"/>
</dbReference>
<dbReference type="RefSeq" id="WP_167075222.1">
    <property type="nucleotide sequence ID" value="NZ_JAAOZC010000012.1"/>
</dbReference>
<feature type="transmembrane region" description="Helical" evidence="6">
    <location>
        <begin position="182"/>
        <end position="206"/>
    </location>
</feature>
<dbReference type="Proteomes" id="UP000727456">
    <property type="component" value="Unassembled WGS sequence"/>
</dbReference>
<dbReference type="Pfam" id="PF01292">
    <property type="entry name" value="Ni_hydr_CYTB"/>
    <property type="match status" value="1"/>
</dbReference>
<reference evidence="8 9" key="1">
    <citation type="submission" date="2020-03" db="EMBL/GenBank/DDBJ databases">
        <title>Genomic Encyclopedia of Type Strains, Phase III (KMG-III): the genomes of soil and plant-associated and newly described type strains.</title>
        <authorList>
            <person name="Whitman W."/>
        </authorList>
    </citation>
    <scope>NUCLEOTIDE SEQUENCE [LARGE SCALE GENOMIC DNA]</scope>
    <source>
        <strain evidence="8 9">CECT 8804</strain>
    </source>
</reference>
<evidence type="ECO:0000256" key="1">
    <source>
        <dbReference type="ARBA" id="ARBA00004651"/>
    </source>
</evidence>
<evidence type="ECO:0000313" key="8">
    <source>
        <dbReference type="EMBL" id="NIJ09518.1"/>
    </source>
</evidence>
<keyword evidence="3 6" id="KW-0812">Transmembrane</keyword>
<dbReference type="SUPFAM" id="SSF81342">
    <property type="entry name" value="Transmembrane di-heme cytochromes"/>
    <property type="match status" value="1"/>
</dbReference>
<gene>
    <name evidence="8" type="ORF">FHS31_003151</name>
</gene>
<organism evidence="8 9">
    <name type="scientific">Sphingomonas vulcanisoli</name>
    <dbReference type="NCBI Taxonomy" id="1658060"/>
    <lineage>
        <taxon>Bacteria</taxon>
        <taxon>Pseudomonadati</taxon>
        <taxon>Pseudomonadota</taxon>
        <taxon>Alphaproteobacteria</taxon>
        <taxon>Sphingomonadales</taxon>
        <taxon>Sphingomonadaceae</taxon>
        <taxon>Sphingomonas</taxon>
    </lineage>
</organism>
<dbReference type="InterPro" id="IPR011577">
    <property type="entry name" value="Cyt_b561_bac/Ni-Hgenase"/>
</dbReference>
<dbReference type="PANTHER" id="PTHR30485">
    <property type="entry name" value="NI/FE-HYDROGENASE 1 B-TYPE CYTOCHROME SUBUNIT"/>
    <property type="match status" value="1"/>
</dbReference>
<dbReference type="Gene3D" id="1.20.950.20">
    <property type="entry name" value="Transmembrane di-heme cytochromes, Chain C"/>
    <property type="match status" value="1"/>
</dbReference>
<dbReference type="InterPro" id="IPR051542">
    <property type="entry name" value="Hydrogenase_cytochrome"/>
</dbReference>
<accession>A0ABX0TVE9</accession>
<protein>
    <submittedName>
        <fullName evidence="8">Thiosulfate reductase cytochrome b subunit</fullName>
    </submittedName>
</protein>
<feature type="transmembrane region" description="Helical" evidence="6">
    <location>
        <begin position="226"/>
        <end position="248"/>
    </location>
</feature>
<keyword evidence="4 6" id="KW-1133">Transmembrane helix</keyword>
<keyword evidence="5 6" id="KW-0472">Membrane</keyword>
<evidence type="ECO:0000259" key="7">
    <source>
        <dbReference type="Pfam" id="PF01292"/>
    </source>
</evidence>
<sequence length="270" mass="30077">MSDPAADPAPKGGDIVRRHALPVRIWHWLNALSVFVMLMSGMMIFNAHPHLYWGRYGANFDHSWLDIGAGHIRIGPLTIPVPPPIGVVIHGRLFAFSPILTIPAHYDLAGARQWHFAFAWLLVVPGLLFAVWSLVRGHLRRDLAPRPAELRPRHMWHDIKDHARLRFPTGAAALRYNILQKLAYCAVLIVLLPGVVLSGLMLSPTMNAALPWLLALMGGRASARSIHFICAMGLAAFILVHLLMVLLAGPINEVRSMLSGRYRLPRERAE</sequence>
<dbReference type="InterPro" id="IPR016174">
    <property type="entry name" value="Di-haem_cyt_TM"/>
</dbReference>
<evidence type="ECO:0000313" key="9">
    <source>
        <dbReference type="Proteomes" id="UP000727456"/>
    </source>
</evidence>
<feature type="domain" description="Cytochrome b561 bacterial/Ni-hydrogenase" evidence="7">
    <location>
        <begin position="18"/>
        <end position="260"/>
    </location>
</feature>
<evidence type="ECO:0000256" key="5">
    <source>
        <dbReference type="ARBA" id="ARBA00023136"/>
    </source>
</evidence>
<evidence type="ECO:0000256" key="3">
    <source>
        <dbReference type="ARBA" id="ARBA00022692"/>
    </source>
</evidence>
<comment type="caution">
    <text evidence="8">The sequence shown here is derived from an EMBL/GenBank/DDBJ whole genome shotgun (WGS) entry which is preliminary data.</text>
</comment>
<evidence type="ECO:0000256" key="6">
    <source>
        <dbReference type="SAM" id="Phobius"/>
    </source>
</evidence>
<keyword evidence="9" id="KW-1185">Reference proteome</keyword>
<feature type="transmembrane region" description="Helical" evidence="6">
    <location>
        <begin position="114"/>
        <end position="135"/>
    </location>
</feature>
<comment type="subcellular location">
    <subcellularLocation>
        <location evidence="1">Cell membrane</location>
        <topology evidence="1">Multi-pass membrane protein</topology>
    </subcellularLocation>
</comment>
<keyword evidence="2" id="KW-1003">Cell membrane</keyword>
<feature type="transmembrane region" description="Helical" evidence="6">
    <location>
        <begin position="25"/>
        <end position="45"/>
    </location>
</feature>
<name>A0ABX0TVE9_9SPHN</name>
<evidence type="ECO:0000256" key="4">
    <source>
        <dbReference type="ARBA" id="ARBA00022989"/>
    </source>
</evidence>
<proteinExistence type="predicted"/>
<evidence type="ECO:0000256" key="2">
    <source>
        <dbReference type="ARBA" id="ARBA00022475"/>
    </source>
</evidence>
<dbReference type="EMBL" id="JAAOZC010000012">
    <property type="protein sequence ID" value="NIJ09518.1"/>
    <property type="molecule type" value="Genomic_DNA"/>
</dbReference>